<dbReference type="InterPro" id="IPR037401">
    <property type="entry name" value="SnoaL-like"/>
</dbReference>
<gene>
    <name evidence="2" type="ORF">ACFO3J_13130</name>
</gene>
<evidence type="ECO:0000313" key="3">
    <source>
        <dbReference type="Proteomes" id="UP001595765"/>
    </source>
</evidence>
<dbReference type="NCBIfam" id="TIGR02246">
    <property type="entry name" value="SgcJ/EcaC family oxidoreductase"/>
    <property type="match status" value="1"/>
</dbReference>
<accession>A0ABV8HK76</accession>
<dbReference type="Gene3D" id="3.10.450.50">
    <property type="match status" value="1"/>
</dbReference>
<comment type="caution">
    <text evidence="2">The sequence shown here is derived from an EMBL/GenBank/DDBJ whole genome shotgun (WGS) entry which is preliminary data.</text>
</comment>
<dbReference type="InterPro" id="IPR011944">
    <property type="entry name" value="Steroid_delta5-4_isomerase"/>
</dbReference>
<dbReference type="InterPro" id="IPR032710">
    <property type="entry name" value="NTF2-like_dom_sf"/>
</dbReference>
<dbReference type="EMBL" id="JBHSBB010000010">
    <property type="protein sequence ID" value="MFC4032423.1"/>
    <property type="molecule type" value="Genomic_DNA"/>
</dbReference>
<dbReference type="RefSeq" id="WP_386429377.1">
    <property type="nucleotide sequence ID" value="NZ_JBHSBB010000010.1"/>
</dbReference>
<keyword evidence="3" id="KW-1185">Reference proteome</keyword>
<dbReference type="Pfam" id="PF13577">
    <property type="entry name" value="SnoaL_4"/>
    <property type="match status" value="1"/>
</dbReference>
<dbReference type="Proteomes" id="UP001595765">
    <property type="component" value="Unassembled WGS sequence"/>
</dbReference>
<proteinExistence type="predicted"/>
<name>A0ABV8HK76_9ACTN</name>
<protein>
    <submittedName>
        <fullName evidence="2">SgcJ/EcaC family oxidoreductase</fullName>
    </submittedName>
</protein>
<reference evidence="3" key="1">
    <citation type="journal article" date="2019" name="Int. J. Syst. Evol. Microbiol.">
        <title>The Global Catalogue of Microorganisms (GCM) 10K type strain sequencing project: providing services to taxonomists for standard genome sequencing and annotation.</title>
        <authorList>
            <consortium name="The Broad Institute Genomics Platform"/>
            <consortium name="The Broad Institute Genome Sequencing Center for Infectious Disease"/>
            <person name="Wu L."/>
            <person name="Ma J."/>
        </authorList>
    </citation>
    <scope>NUCLEOTIDE SEQUENCE [LARGE SCALE GENOMIC DNA]</scope>
    <source>
        <strain evidence="3">CGMCC 4.7237</strain>
    </source>
</reference>
<sequence>MTEVETAVGSTLTDADKAAIGGLAASISAAWAAQSGEQFAAVFTSDATALLPGDVFLQGRQEIGDYMSKGYAGPYKGTGVVGKPLSIRFIDEHTGVMVTEGGVTLPGADTVAAPQLIRATWVCVKQDGEWAISAYQNSPVNLPGA</sequence>
<organism evidence="2 3">
    <name type="scientific">Streptomyces polygonati</name>
    <dbReference type="NCBI Taxonomy" id="1617087"/>
    <lineage>
        <taxon>Bacteria</taxon>
        <taxon>Bacillati</taxon>
        <taxon>Actinomycetota</taxon>
        <taxon>Actinomycetes</taxon>
        <taxon>Kitasatosporales</taxon>
        <taxon>Streptomycetaceae</taxon>
        <taxon>Streptomyces</taxon>
    </lineage>
</organism>
<dbReference type="SUPFAM" id="SSF54427">
    <property type="entry name" value="NTF2-like"/>
    <property type="match status" value="1"/>
</dbReference>
<evidence type="ECO:0000259" key="1">
    <source>
        <dbReference type="Pfam" id="PF13577"/>
    </source>
</evidence>
<evidence type="ECO:0000313" key="2">
    <source>
        <dbReference type="EMBL" id="MFC4032423.1"/>
    </source>
</evidence>
<feature type="domain" description="SnoaL-like" evidence="1">
    <location>
        <begin position="16"/>
        <end position="134"/>
    </location>
</feature>